<protein>
    <submittedName>
        <fullName evidence="2">Folate-binding protein YgfZ</fullName>
    </submittedName>
</protein>
<dbReference type="InterPro" id="IPR045179">
    <property type="entry name" value="YgfZ/GcvT"/>
</dbReference>
<dbReference type="PANTHER" id="PTHR22602:SF0">
    <property type="entry name" value="TRANSFERASE CAF17, MITOCHONDRIAL-RELATED"/>
    <property type="match status" value="1"/>
</dbReference>
<dbReference type="SUPFAM" id="SSF103025">
    <property type="entry name" value="Folate-binding domain"/>
    <property type="match status" value="1"/>
</dbReference>
<evidence type="ECO:0000256" key="1">
    <source>
        <dbReference type="ARBA" id="ARBA00022946"/>
    </source>
</evidence>
<dbReference type="PANTHER" id="PTHR22602">
    <property type="entry name" value="TRANSFERASE CAF17, MITOCHONDRIAL-RELATED"/>
    <property type="match status" value="1"/>
</dbReference>
<dbReference type="InterPro" id="IPR017703">
    <property type="entry name" value="YgfZ/GCV_T_CS"/>
</dbReference>
<name>A0A7S6ZRJ0_9GAMM</name>
<dbReference type="Proteomes" id="UP000594059">
    <property type="component" value="Chromosome"/>
</dbReference>
<proteinExistence type="predicted"/>
<sequence length="294" mass="31376">MSDKSSSAAGPLIALPGHAVITFQGRDAIAFSQAQFMNDVAALADGQWHWSGWLTPKGRVIALFALLRRDPETLWLVLPDGDAEAIAQRLRGYLFRSKVTIGIDDELKVGGRFAEASQARGNAFADDGGNVELGLGTGAHARSLVISSDLDVLPDDDAIARWRMADLQDGLPRLVDTEREQWTPQQLSLERLQAFSVKKGCYPGQEIVARTHFLGKAKRGLALLESGSPIAVGSDVMSDGKSLGRVMSTASTSDAHVALAVVPLERAQADVAPSQLMVDGANVVEAPLRDGLAR</sequence>
<dbReference type="Gene3D" id="3.30.1360.120">
    <property type="entry name" value="Probable tRNA modification gtpase trme, domain 1"/>
    <property type="match status" value="1"/>
</dbReference>
<dbReference type="InterPro" id="IPR027266">
    <property type="entry name" value="TrmE/GcvT-like"/>
</dbReference>
<dbReference type="RefSeq" id="WP_193983562.1">
    <property type="nucleotide sequence ID" value="NZ_CP063656.1"/>
</dbReference>
<keyword evidence="1" id="KW-0809">Transit peptide</keyword>
<dbReference type="PIRSF" id="PIRSF006487">
    <property type="entry name" value="GcvT"/>
    <property type="match status" value="1"/>
</dbReference>
<accession>A0A7S6ZRJ0</accession>
<evidence type="ECO:0000313" key="2">
    <source>
        <dbReference type="EMBL" id="QOW18709.1"/>
    </source>
</evidence>
<dbReference type="KEGG" id="lcic:INQ41_08345"/>
<evidence type="ECO:0000313" key="3">
    <source>
        <dbReference type="Proteomes" id="UP000594059"/>
    </source>
</evidence>
<dbReference type="Gene3D" id="2.40.30.160">
    <property type="match status" value="1"/>
</dbReference>
<dbReference type="NCBIfam" id="TIGR03317">
    <property type="entry name" value="ygfZ_signature"/>
    <property type="match status" value="1"/>
</dbReference>
<reference evidence="2 3" key="1">
    <citation type="submission" date="2020-10" db="EMBL/GenBank/DDBJ databases">
        <title>complete genome sequencing of Lysobacter sp. H21R20.</title>
        <authorList>
            <person name="Bae J.-W."/>
            <person name="Lee S.-Y."/>
        </authorList>
    </citation>
    <scope>NUCLEOTIDE SEQUENCE [LARGE SCALE GENOMIC DNA]</scope>
    <source>
        <strain evidence="2 3">H21R20</strain>
    </source>
</reference>
<keyword evidence="3" id="KW-1185">Reference proteome</keyword>
<gene>
    <name evidence="2" type="ORF">INQ41_08345</name>
</gene>
<organism evidence="2 3">
    <name type="scientific">Novilysobacter ciconiae</name>
    <dbReference type="NCBI Taxonomy" id="2781022"/>
    <lineage>
        <taxon>Bacteria</taxon>
        <taxon>Pseudomonadati</taxon>
        <taxon>Pseudomonadota</taxon>
        <taxon>Gammaproteobacteria</taxon>
        <taxon>Lysobacterales</taxon>
        <taxon>Lysobacteraceae</taxon>
        <taxon>Novilysobacter</taxon>
    </lineage>
</organism>
<dbReference type="GO" id="GO:0016226">
    <property type="term" value="P:iron-sulfur cluster assembly"/>
    <property type="evidence" value="ECO:0007669"/>
    <property type="project" value="TreeGrafter"/>
</dbReference>
<dbReference type="EMBL" id="CP063656">
    <property type="protein sequence ID" value="QOW18709.1"/>
    <property type="molecule type" value="Genomic_DNA"/>
</dbReference>
<dbReference type="AlphaFoldDB" id="A0A7S6ZRJ0"/>